<accession>A0ABW4UCG7</accession>
<dbReference type="PANTHER" id="PTHR43790">
    <property type="entry name" value="CARBOHYDRATE TRANSPORT ATP-BINDING PROTEIN MG119-RELATED"/>
    <property type="match status" value="1"/>
</dbReference>
<keyword evidence="8" id="KW-1278">Translocase</keyword>
<keyword evidence="12" id="KW-1185">Reference proteome</keyword>
<comment type="similarity">
    <text evidence="1">Belongs to the ABC transporter superfamily.</text>
</comment>
<dbReference type="PROSITE" id="PS00211">
    <property type="entry name" value="ABC_TRANSPORTER_1"/>
    <property type="match status" value="1"/>
</dbReference>
<evidence type="ECO:0000256" key="7">
    <source>
        <dbReference type="ARBA" id="ARBA00022840"/>
    </source>
</evidence>
<feature type="domain" description="ABC transporter" evidence="10">
    <location>
        <begin position="34"/>
        <end position="270"/>
    </location>
</feature>
<evidence type="ECO:0000256" key="2">
    <source>
        <dbReference type="ARBA" id="ARBA00022448"/>
    </source>
</evidence>
<evidence type="ECO:0000313" key="12">
    <source>
        <dbReference type="Proteomes" id="UP001597405"/>
    </source>
</evidence>
<evidence type="ECO:0000313" key="11">
    <source>
        <dbReference type="EMBL" id="MFD1983797.1"/>
    </source>
</evidence>
<dbReference type="Pfam" id="PF00005">
    <property type="entry name" value="ABC_tran"/>
    <property type="match status" value="2"/>
</dbReference>
<dbReference type="InterPro" id="IPR003439">
    <property type="entry name" value="ABC_transporter-like_ATP-bd"/>
</dbReference>
<evidence type="ECO:0000256" key="8">
    <source>
        <dbReference type="ARBA" id="ARBA00022967"/>
    </source>
</evidence>
<dbReference type="Gene3D" id="3.40.50.300">
    <property type="entry name" value="P-loop containing nucleotide triphosphate hydrolases"/>
    <property type="match status" value="2"/>
</dbReference>
<organism evidence="11 12">
    <name type="scientific">Mesorhizobium newzealandense</name>
    <dbReference type="NCBI Taxonomy" id="1300302"/>
    <lineage>
        <taxon>Bacteria</taxon>
        <taxon>Pseudomonadati</taxon>
        <taxon>Pseudomonadota</taxon>
        <taxon>Alphaproteobacteria</taxon>
        <taxon>Hyphomicrobiales</taxon>
        <taxon>Phyllobacteriaceae</taxon>
        <taxon>Mesorhizobium</taxon>
    </lineage>
</organism>
<name>A0ABW4UCG7_9HYPH</name>
<evidence type="ECO:0000256" key="9">
    <source>
        <dbReference type="ARBA" id="ARBA00023136"/>
    </source>
</evidence>
<evidence type="ECO:0000259" key="10">
    <source>
        <dbReference type="PROSITE" id="PS50893"/>
    </source>
</evidence>
<feature type="domain" description="ABC transporter" evidence="10">
    <location>
        <begin position="293"/>
        <end position="537"/>
    </location>
</feature>
<keyword evidence="3" id="KW-1003">Cell membrane</keyword>
<dbReference type="SMART" id="SM00382">
    <property type="entry name" value="AAA"/>
    <property type="match status" value="2"/>
</dbReference>
<dbReference type="InterPro" id="IPR003593">
    <property type="entry name" value="AAA+_ATPase"/>
</dbReference>
<evidence type="ECO:0000256" key="5">
    <source>
        <dbReference type="ARBA" id="ARBA00022737"/>
    </source>
</evidence>
<dbReference type="SUPFAM" id="SSF52540">
    <property type="entry name" value="P-loop containing nucleoside triphosphate hydrolases"/>
    <property type="match status" value="2"/>
</dbReference>
<gene>
    <name evidence="11" type="ORF">ACFSOZ_14090</name>
</gene>
<dbReference type="EMBL" id="JBHUGZ010000008">
    <property type="protein sequence ID" value="MFD1983797.1"/>
    <property type="molecule type" value="Genomic_DNA"/>
</dbReference>
<dbReference type="RefSeq" id="WP_379098782.1">
    <property type="nucleotide sequence ID" value="NZ_JBHUGZ010000008.1"/>
</dbReference>
<keyword evidence="2" id="KW-0813">Transport</keyword>
<dbReference type="InterPro" id="IPR017871">
    <property type="entry name" value="ABC_transporter-like_CS"/>
</dbReference>
<dbReference type="PANTHER" id="PTHR43790:SF3">
    <property type="entry name" value="D-ALLOSE IMPORT ATP-BINDING PROTEIN ALSA-RELATED"/>
    <property type="match status" value="1"/>
</dbReference>
<dbReference type="GO" id="GO:0005524">
    <property type="term" value="F:ATP binding"/>
    <property type="evidence" value="ECO:0007669"/>
    <property type="project" value="UniProtKB-KW"/>
</dbReference>
<dbReference type="CDD" id="cd03216">
    <property type="entry name" value="ABC_Carb_Monos_I"/>
    <property type="match status" value="1"/>
</dbReference>
<dbReference type="CDD" id="cd03215">
    <property type="entry name" value="ABC_Carb_Monos_II"/>
    <property type="match status" value="1"/>
</dbReference>
<evidence type="ECO:0000256" key="4">
    <source>
        <dbReference type="ARBA" id="ARBA00022597"/>
    </source>
</evidence>
<dbReference type="InterPro" id="IPR050107">
    <property type="entry name" value="ABC_carbohydrate_import_ATPase"/>
</dbReference>
<sequence length="550" mass="58591">MSGRTEGGAVPLPAAIREQPLSPAEAASPEPILLAVEGVTKHFSGVTALSDVSLDIRPGEILGLLGENGAGKSTLLKILSGVMPPSSGHIIFDGADYHPSSPQDAKRLGIVTIYQELSLIPTLTVAENIFIGRAPVGPLGLVSWRKMEEDSRAIIARVGLSIDPMTPVSALSVAEQQLVEIARALSLKSRLIIMDEPTSALTETEVQRLLSIMDRLRRDKVAIMFVTHRLEEASAICDRMTVLRDGRLAGHLNREGGPIALPRIIERMVGRAASELYARPAQRAVAGDVRLSVRGLRTVRDPEAPHAIVLDGVDIDLKAGEILGVAGLVGSGRTELARAIFGADRIAAGTITLDGKPIAPASPADAIALGIGLVPEDRKHQAIFAALGILPNFSVASLGSFSNGFGFMAERRERDALAGFRKMLSIRMASAEQAIEGLSGGNQQKVILARWLARDPKVLIVDEPTRGVDVGAKTEVHQILVQLAARGIAVMMISSELPEVLAVSDRIVTMRRGRITGEMPGVEANEEKLMELMALDRQDTKGPDAKGEAR</sequence>
<dbReference type="InterPro" id="IPR027417">
    <property type="entry name" value="P-loop_NTPase"/>
</dbReference>
<dbReference type="PROSITE" id="PS50893">
    <property type="entry name" value="ABC_TRANSPORTER_2"/>
    <property type="match status" value="2"/>
</dbReference>
<comment type="caution">
    <text evidence="11">The sequence shown here is derived from an EMBL/GenBank/DDBJ whole genome shotgun (WGS) entry which is preliminary data.</text>
</comment>
<proteinExistence type="inferred from homology"/>
<dbReference type="Proteomes" id="UP001597405">
    <property type="component" value="Unassembled WGS sequence"/>
</dbReference>
<keyword evidence="7 11" id="KW-0067">ATP-binding</keyword>
<keyword evidence="4" id="KW-0762">Sugar transport</keyword>
<evidence type="ECO:0000256" key="3">
    <source>
        <dbReference type="ARBA" id="ARBA00022475"/>
    </source>
</evidence>
<evidence type="ECO:0000256" key="6">
    <source>
        <dbReference type="ARBA" id="ARBA00022741"/>
    </source>
</evidence>
<protein>
    <submittedName>
        <fullName evidence="11">Sugar ABC transporter ATP-binding protein</fullName>
    </submittedName>
</protein>
<keyword evidence="6" id="KW-0547">Nucleotide-binding</keyword>
<keyword evidence="9" id="KW-0472">Membrane</keyword>
<evidence type="ECO:0000256" key="1">
    <source>
        <dbReference type="ARBA" id="ARBA00005417"/>
    </source>
</evidence>
<reference evidence="12" key="1">
    <citation type="journal article" date="2019" name="Int. J. Syst. Evol. Microbiol.">
        <title>The Global Catalogue of Microorganisms (GCM) 10K type strain sequencing project: providing services to taxonomists for standard genome sequencing and annotation.</title>
        <authorList>
            <consortium name="The Broad Institute Genomics Platform"/>
            <consortium name="The Broad Institute Genome Sequencing Center for Infectious Disease"/>
            <person name="Wu L."/>
            <person name="Ma J."/>
        </authorList>
    </citation>
    <scope>NUCLEOTIDE SEQUENCE [LARGE SCALE GENOMIC DNA]</scope>
    <source>
        <strain evidence="12">CGMCC 1.16225</strain>
    </source>
</reference>
<keyword evidence="5" id="KW-0677">Repeat</keyword>